<dbReference type="EMBL" id="WOFH01000005">
    <property type="protein sequence ID" value="MUN38304.1"/>
    <property type="molecule type" value="Genomic_DNA"/>
</dbReference>
<name>A0A7K1L1H6_9ACTN</name>
<proteinExistence type="predicted"/>
<sequence length="251" mass="26157">MGFRTGSAVVVACALALTGCDLGGAKDSEGKGKPAVTEAPATDGGELANRISAAFKKARAVHASGTWKDSGGGVSRIDIRMQGADRQVDAKVFELGRIEFVQVGEKAYLKSPAVWKLLENESKTKGLAARVGDRWGALNASGGQFVDKLVGLDALLVLAFGGMNPPGTVTTLGGRPARAIGFKDSPGKTMYMAASGDARPFALVDGKERLGFEYDVPVRIEEPRDVVFLPHMTGAASRPGAERGRGGVRAV</sequence>
<evidence type="ECO:0000313" key="1">
    <source>
        <dbReference type="EMBL" id="MUN38304.1"/>
    </source>
</evidence>
<dbReference type="AlphaFoldDB" id="A0A7K1L1H6"/>
<evidence type="ECO:0000313" key="2">
    <source>
        <dbReference type="Proteomes" id="UP000432015"/>
    </source>
</evidence>
<dbReference type="RefSeq" id="WP_156217417.1">
    <property type="nucleotide sequence ID" value="NZ_WOFH01000005.1"/>
</dbReference>
<dbReference type="Gene3D" id="2.50.20.20">
    <property type="match status" value="1"/>
</dbReference>
<evidence type="ECO:0008006" key="3">
    <source>
        <dbReference type="Google" id="ProtNLM"/>
    </source>
</evidence>
<comment type="caution">
    <text evidence="1">The sequence shown here is derived from an EMBL/GenBank/DDBJ whole genome shotgun (WGS) entry which is preliminary data.</text>
</comment>
<gene>
    <name evidence="1" type="ORF">GNZ18_17065</name>
</gene>
<keyword evidence="2" id="KW-1185">Reference proteome</keyword>
<accession>A0A7K1L1H6</accession>
<dbReference type="Proteomes" id="UP000432015">
    <property type="component" value="Unassembled WGS sequence"/>
</dbReference>
<protein>
    <recommendedName>
        <fullName evidence="3">Lipoprotein</fullName>
    </recommendedName>
</protein>
<dbReference type="PROSITE" id="PS51257">
    <property type="entry name" value="PROKAR_LIPOPROTEIN"/>
    <property type="match status" value="1"/>
</dbReference>
<organism evidence="1 2">
    <name type="scientific">Actinomadura litoris</name>
    <dbReference type="NCBI Taxonomy" id="2678616"/>
    <lineage>
        <taxon>Bacteria</taxon>
        <taxon>Bacillati</taxon>
        <taxon>Actinomycetota</taxon>
        <taxon>Actinomycetes</taxon>
        <taxon>Streptosporangiales</taxon>
        <taxon>Thermomonosporaceae</taxon>
        <taxon>Actinomadura</taxon>
    </lineage>
</organism>
<reference evidence="1 2" key="1">
    <citation type="submission" date="2019-11" db="EMBL/GenBank/DDBJ databases">
        <authorList>
            <person name="Cao P."/>
        </authorList>
    </citation>
    <scope>NUCLEOTIDE SEQUENCE [LARGE SCALE GENOMIC DNA]</scope>
    <source>
        <strain evidence="1 2">NEAU-AAG5</strain>
    </source>
</reference>